<sequence length="94" mass="10597">MVRNERKQKSIQTAGSKKKAKSQGRKKNGEKNQEMEVETEVRGSTKGRKADSNEVMTPMPKNKFKGLDIDPDDLEEHPLVIDLDSQDLVMTPAE</sequence>
<evidence type="ECO:0000313" key="2">
    <source>
        <dbReference type="EMBL" id="KAH3768751.1"/>
    </source>
</evidence>
<dbReference type="AlphaFoldDB" id="A0A9D4DW80"/>
<feature type="region of interest" description="Disordered" evidence="1">
    <location>
        <begin position="1"/>
        <end position="70"/>
    </location>
</feature>
<name>A0A9D4DW80_DREPO</name>
<evidence type="ECO:0000313" key="3">
    <source>
        <dbReference type="Proteomes" id="UP000828390"/>
    </source>
</evidence>
<reference evidence="2" key="2">
    <citation type="submission" date="2020-11" db="EMBL/GenBank/DDBJ databases">
        <authorList>
            <person name="McCartney M.A."/>
            <person name="Auch B."/>
            <person name="Kono T."/>
            <person name="Mallez S."/>
            <person name="Becker A."/>
            <person name="Gohl D.M."/>
            <person name="Silverstein K.A.T."/>
            <person name="Koren S."/>
            <person name="Bechman K.B."/>
            <person name="Herman A."/>
            <person name="Abrahante J.E."/>
            <person name="Garbe J."/>
        </authorList>
    </citation>
    <scope>NUCLEOTIDE SEQUENCE</scope>
    <source>
        <strain evidence="2">Duluth1</strain>
        <tissue evidence="2">Whole animal</tissue>
    </source>
</reference>
<organism evidence="2 3">
    <name type="scientific">Dreissena polymorpha</name>
    <name type="common">Zebra mussel</name>
    <name type="synonym">Mytilus polymorpha</name>
    <dbReference type="NCBI Taxonomy" id="45954"/>
    <lineage>
        <taxon>Eukaryota</taxon>
        <taxon>Metazoa</taxon>
        <taxon>Spiralia</taxon>
        <taxon>Lophotrochozoa</taxon>
        <taxon>Mollusca</taxon>
        <taxon>Bivalvia</taxon>
        <taxon>Autobranchia</taxon>
        <taxon>Heteroconchia</taxon>
        <taxon>Euheterodonta</taxon>
        <taxon>Imparidentia</taxon>
        <taxon>Neoheterodontei</taxon>
        <taxon>Myida</taxon>
        <taxon>Dreissenoidea</taxon>
        <taxon>Dreissenidae</taxon>
        <taxon>Dreissena</taxon>
    </lineage>
</organism>
<reference evidence="2" key="1">
    <citation type="journal article" date="2019" name="bioRxiv">
        <title>The Genome of the Zebra Mussel, Dreissena polymorpha: A Resource for Invasive Species Research.</title>
        <authorList>
            <person name="McCartney M.A."/>
            <person name="Auch B."/>
            <person name="Kono T."/>
            <person name="Mallez S."/>
            <person name="Zhang Y."/>
            <person name="Obille A."/>
            <person name="Becker A."/>
            <person name="Abrahante J.E."/>
            <person name="Garbe J."/>
            <person name="Badalamenti J.P."/>
            <person name="Herman A."/>
            <person name="Mangelson H."/>
            <person name="Liachko I."/>
            <person name="Sullivan S."/>
            <person name="Sone E.D."/>
            <person name="Koren S."/>
            <person name="Silverstein K.A.T."/>
            <person name="Beckman K.B."/>
            <person name="Gohl D.M."/>
        </authorList>
    </citation>
    <scope>NUCLEOTIDE SEQUENCE</scope>
    <source>
        <strain evidence="2">Duluth1</strain>
        <tissue evidence="2">Whole animal</tissue>
    </source>
</reference>
<feature type="compositionally biased region" description="Basic residues" evidence="1">
    <location>
        <begin position="16"/>
        <end position="26"/>
    </location>
</feature>
<accession>A0A9D4DW80</accession>
<gene>
    <name evidence="2" type="ORF">DPMN_169968</name>
</gene>
<feature type="compositionally biased region" description="Basic and acidic residues" evidence="1">
    <location>
        <begin position="27"/>
        <end position="52"/>
    </location>
</feature>
<dbReference type="Proteomes" id="UP000828390">
    <property type="component" value="Unassembled WGS sequence"/>
</dbReference>
<evidence type="ECO:0000256" key="1">
    <source>
        <dbReference type="SAM" id="MobiDB-lite"/>
    </source>
</evidence>
<keyword evidence="3" id="KW-1185">Reference proteome</keyword>
<comment type="caution">
    <text evidence="2">The sequence shown here is derived from an EMBL/GenBank/DDBJ whole genome shotgun (WGS) entry which is preliminary data.</text>
</comment>
<dbReference type="EMBL" id="JAIWYP010000009">
    <property type="protein sequence ID" value="KAH3768751.1"/>
    <property type="molecule type" value="Genomic_DNA"/>
</dbReference>
<protein>
    <submittedName>
        <fullName evidence="2">Uncharacterized protein</fullName>
    </submittedName>
</protein>
<proteinExistence type="predicted"/>